<gene>
    <name evidence="2" type="ORF">O3P69_006141</name>
</gene>
<dbReference type="Proteomes" id="UP001487740">
    <property type="component" value="Unassembled WGS sequence"/>
</dbReference>
<dbReference type="AlphaFoldDB" id="A0AAW0U913"/>
<feature type="region of interest" description="Disordered" evidence="1">
    <location>
        <begin position="1"/>
        <end position="30"/>
    </location>
</feature>
<sequence length="82" mass="8377">MNFTHSSPPRPPRPSQRSRPGGVRETGRGRGAPLRVARLCCVVSACVAGVVSDSAAVTRLKNSAVAVVKVPGACVAVLVVVS</sequence>
<dbReference type="EMBL" id="JARAKH010000018">
    <property type="protein sequence ID" value="KAK8395212.1"/>
    <property type="molecule type" value="Genomic_DNA"/>
</dbReference>
<protein>
    <submittedName>
        <fullName evidence="2">Uncharacterized protein</fullName>
    </submittedName>
</protein>
<evidence type="ECO:0000256" key="1">
    <source>
        <dbReference type="SAM" id="MobiDB-lite"/>
    </source>
</evidence>
<accession>A0AAW0U913</accession>
<keyword evidence="3" id="KW-1185">Reference proteome</keyword>
<reference evidence="2 3" key="1">
    <citation type="submission" date="2023-03" db="EMBL/GenBank/DDBJ databases">
        <title>High-quality genome of Scylla paramamosain provides insights in environmental adaptation.</title>
        <authorList>
            <person name="Zhang L."/>
        </authorList>
    </citation>
    <scope>NUCLEOTIDE SEQUENCE [LARGE SCALE GENOMIC DNA]</scope>
    <source>
        <strain evidence="2">LZ_2023a</strain>
        <tissue evidence="2">Muscle</tissue>
    </source>
</reference>
<evidence type="ECO:0000313" key="2">
    <source>
        <dbReference type="EMBL" id="KAK8395212.1"/>
    </source>
</evidence>
<evidence type="ECO:0000313" key="3">
    <source>
        <dbReference type="Proteomes" id="UP001487740"/>
    </source>
</evidence>
<comment type="caution">
    <text evidence="2">The sequence shown here is derived from an EMBL/GenBank/DDBJ whole genome shotgun (WGS) entry which is preliminary data.</text>
</comment>
<name>A0AAW0U913_SCYPA</name>
<organism evidence="2 3">
    <name type="scientific">Scylla paramamosain</name>
    <name type="common">Mud crab</name>
    <dbReference type="NCBI Taxonomy" id="85552"/>
    <lineage>
        <taxon>Eukaryota</taxon>
        <taxon>Metazoa</taxon>
        <taxon>Ecdysozoa</taxon>
        <taxon>Arthropoda</taxon>
        <taxon>Crustacea</taxon>
        <taxon>Multicrustacea</taxon>
        <taxon>Malacostraca</taxon>
        <taxon>Eumalacostraca</taxon>
        <taxon>Eucarida</taxon>
        <taxon>Decapoda</taxon>
        <taxon>Pleocyemata</taxon>
        <taxon>Brachyura</taxon>
        <taxon>Eubrachyura</taxon>
        <taxon>Portunoidea</taxon>
        <taxon>Portunidae</taxon>
        <taxon>Portuninae</taxon>
        <taxon>Scylla</taxon>
    </lineage>
</organism>
<proteinExistence type="predicted"/>